<comment type="subunit">
    <text evidence="8">Heterodimer. The mRNA-capping enzyme is composed of two separate chains alpha and beta, respectively a mRNA guanylyltransferase and an mRNA 5'-triphosphate monophosphatase.</text>
</comment>
<feature type="compositionally biased region" description="Low complexity" evidence="9">
    <location>
        <begin position="65"/>
        <end position="81"/>
    </location>
</feature>
<feature type="compositionally biased region" description="Low complexity" evidence="9">
    <location>
        <begin position="130"/>
        <end position="144"/>
    </location>
</feature>
<evidence type="ECO:0000256" key="8">
    <source>
        <dbReference type="RuleBase" id="RU367053"/>
    </source>
</evidence>
<feature type="compositionally biased region" description="Pro residues" evidence="9">
    <location>
        <begin position="193"/>
        <end position="214"/>
    </location>
</feature>
<feature type="compositionally biased region" description="Polar residues" evidence="9">
    <location>
        <begin position="381"/>
        <end position="390"/>
    </location>
</feature>
<dbReference type="Proteomes" id="UP000054383">
    <property type="component" value="Unassembled WGS sequence"/>
</dbReference>
<dbReference type="InterPro" id="IPR040343">
    <property type="entry name" value="Cet1/Ctl1"/>
</dbReference>
<evidence type="ECO:0000313" key="12">
    <source>
        <dbReference type="Proteomes" id="UP000054383"/>
    </source>
</evidence>
<feature type="compositionally biased region" description="Low complexity" evidence="9">
    <location>
        <begin position="88"/>
        <end position="100"/>
    </location>
</feature>
<gene>
    <name evidence="11" type="ORF">PISL3812_07125</name>
</gene>
<name>A0A0U1M3I7_TALIS</name>
<evidence type="ECO:0000259" key="10">
    <source>
        <dbReference type="Pfam" id="PF02940"/>
    </source>
</evidence>
<feature type="compositionally biased region" description="Polar residues" evidence="9">
    <location>
        <begin position="287"/>
        <end position="310"/>
    </location>
</feature>
<comment type="catalytic activity">
    <reaction evidence="7">
        <text>a 5'-end triphospho-ribonucleoside in mRNA + H2O = a 5'-end diphospho-ribonucleoside in mRNA + phosphate + H(+)</text>
        <dbReference type="Rhea" id="RHEA:67004"/>
        <dbReference type="Rhea" id="RHEA-COMP:17164"/>
        <dbReference type="Rhea" id="RHEA-COMP:17165"/>
        <dbReference type="ChEBI" id="CHEBI:15377"/>
        <dbReference type="ChEBI" id="CHEBI:15378"/>
        <dbReference type="ChEBI" id="CHEBI:43474"/>
        <dbReference type="ChEBI" id="CHEBI:167616"/>
        <dbReference type="ChEBI" id="CHEBI:167618"/>
        <dbReference type="EC" id="3.6.1.74"/>
    </reaction>
    <physiologicalReaction direction="left-to-right" evidence="7">
        <dbReference type="Rhea" id="RHEA:67005"/>
    </physiologicalReaction>
</comment>
<evidence type="ECO:0000256" key="7">
    <source>
        <dbReference type="ARBA" id="ARBA00047740"/>
    </source>
</evidence>
<dbReference type="STRING" id="28573.A0A0U1M3I7"/>
<dbReference type="Pfam" id="PF02940">
    <property type="entry name" value="mRNA_triPase"/>
    <property type="match status" value="1"/>
</dbReference>
<dbReference type="PANTHER" id="PTHR28118:SF1">
    <property type="entry name" value="POLYNUCLEOTIDE 5'-TRIPHOSPHATASE CTL1-RELATED"/>
    <property type="match status" value="1"/>
</dbReference>
<dbReference type="GO" id="GO:0031533">
    <property type="term" value="C:mRNA capping enzyme complex"/>
    <property type="evidence" value="ECO:0007669"/>
    <property type="project" value="UniProtKB-UniRule"/>
</dbReference>
<feature type="compositionally biased region" description="Pro residues" evidence="9">
    <location>
        <begin position="448"/>
        <end position="460"/>
    </location>
</feature>
<keyword evidence="8" id="KW-0506">mRNA capping</keyword>
<accession>A0A0U1M3I7</accession>
<dbReference type="OMA" id="YFAQQRS"/>
<protein>
    <recommendedName>
        <fullName evidence="8">mRNA-capping enzyme subunit beta</fullName>
        <ecNumber evidence="8">3.6.1.74</ecNumber>
    </recommendedName>
    <alternativeName>
        <fullName evidence="8">mRNA 5'-phosphatase</fullName>
    </alternativeName>
    <alternativeName>
        <fullName evidence="8">mRNA 5'-triphosphate monophosphatase</fullName>
    </alternativeName>
</protein>
<feature type="compositionally biased region" description="Polar residues" evidence="9">
    <location>
        <begin position="324"/>
        <end position="359"/>
    </location>
</feature>
<dbReference type="CDD" id="cd07470">
    <property type="entry name" value="CYTH-like_mRNA_RTPase"/>
    <property type="match status" value="1"/>
</dbReference>
<keyword evidence="4 8" id="KW-0507">mRNA processing</keyword>
<evidence type="ECO:0000256" key="2">
    <source>
        <dbReference type="ARBA" id="ARBA00004123"/>
    </source>
</evidence>
<keyword evidence="5 8" id="KW-0378">Hydrolase</keyword>
<evidence type="ECO:0000256" key="1">
    <source>
        <dbReference type="ARBA" id="ARBA00001946"/>
    </source>
</evidence>
<dbReference type="SUPFAM" id="SSF55154">
    <property type="entry name" value="CYTH-like phosphatases"/>
    <property type="match status" value="1"/>
</dbReference>
<evidence type="ECO:0000256" key="9">
    <source>
        <dbReference type="SAM" id="MobiDB-lite"/>
    </source>
</evidence>
<dbReference type="InterPro" id="IPR004206">
    <property type="entry name" value="mRNA_triPase_Cet1"/>
</dbReference>
<dbReference type="EC" id="3.6.1.74" evidence="8"/>
<evidence type="ECO:0000256" key="5">
    <source>
        <dbReference type="ARBA" id="ARBA00022801"/>
    </source>
</evidence>
<feature type="region of interest" description="Disordered" evidence="9">
    <location>
        <begin position="1"/>
        <end position="410"/>
    </location>
</feature>
<sequence>MDLRSMLNSDAKPHSPPQQPSPARQNTEPLNSSRPNDAQTPGSAYQPGYYSRPPQPPPLQPPRHSPVASSSYPSLQSPYQYNPTSSISGGPPSHPAQSPSQPYPRDPHPTTPASPAVYAQPPLASPYTPQSASQIQHQQKQQQSYFPPHHQGTQSAQYPPGPPSRSSHSSHASESPHSAHVQQPFPPQQHQFSPPPHRSQPGTPLGPPSVPLNRPPSQSVQPQFTGEPHQSHPVDSRASQELQGPDIQMRDSSPSRQPVSPSQREPRKTGQSQTVQYPADPDRERSVSVSPKTIVSRQSLSQDQGSTPHRTNADEDRWRDSPPVNHSHSGSAAETIKHQSPTPQQAYSQSQTMQASSSPLVRHTPSRETSIAPSRPVKSEAVSQPSSSPGRPTKRKKIRYDQPPIYARKATRMGAKGPVIPNPRPPIPKHSSARFSLRENSPATLTNAPPPTTIPTPVKPPVNGTTPPNGRVIATAPPEPVHGALGPWEPSITGKIPYEEVTKSICDFLFKEVVLRKDLAAGAAGAAATGSMATLEIEAKLGKIVDRDRGERLRLPVMTECIIHKEGSGFRTAFESSMSLAQHRAMNTFLNDAVKASMPQPGSPRIPLSYAHKRERDTFYEISANELPPVIQHHLHPRHKPKVRVTTDQKTGELLAKIVKCRLADLDVYSPSTCVDWRISVNIEMNFDGDIRHLQVSDGGGARGRGGADRIKDRMSYRHLAYQIDLTQVGTADGPSKNDFEHELEVEISAAEVRRQGNLVMSRDDTNQYEDLIKGFVDNVRILARSVPNA</sequence>
<keyword evidence="6 8" id="KW-0539">Nucleus</keyword>
<comment type="cofactor">
    <cofactor evidence="1 8">
        <name>Mg(2+)</name>
        <dbReference type="ChEBI" id="CHEBI:18420"/>
    </cofactor>
</comment>
<keyword evidence="12" id="KW-1185">Reference proteome</keyword>
<feature type="region of interest" description="Disordered" evidence="9">
    <location>
        <begin position="440"/>
        <end position="471"/>
    </location>
</feature>
<dbReference type="OrthoDB" id="272147at2759"/>
<comment type="function">
    <text evidence="8">First step of mRNA capping. Converts the 5'-triphosphate end of a nascent mRNA chain into a diphosphate end.</text>
</comment>
<dbReference type="EMBL" id="CVMT01000007">
    <property type="protein sequence ID" value="CRG90084.1"/>
    <property type="molecule type" value="Genomic_DNA"/>
</dbReference>
<feature type="compositionally biased region" description="Low complexity" evidence="9">
    <location>
        <begin position="250"/>
        <end position="263"/>
    </location>
</feature>
<feature type="compositionally biased region" description="Pro residues" evidence="9">
    <location>
        <begin position="101"/>
        <end position="112"/>
    </location>
</feature>
<evidence type="ECO:0000256" key="4">
    <source>
        <dbReference type="ARBA" id="ARBA00022664"/>
    </source>
</evidence>
<dbReference type="FunFam" id="3.20.100.10:FF:000002">
    <property type="entry name" value="mRNA capping nucleoside-triphosphatase, putative"/>
    <property type="match status" value="1"/>
</dbReference>
<evidence type="ECO:0000256" key="3">
    <source>
        <dbReference type="ARBA" id="ARBA00006345"/>
    </source>
</evidence>
<proteinExistence type="inferred from homology"/>
<organism evidence="11 12">
    <name type="scientific">Talaromyces islandicus</name>
    <name type="common">Penicillium islandicum</name>
    <dbReference type="NCBI Taxonomy" id="28573"/>
    <lineage>
        <taxon>Eukaryota</taxon>
        <taxon>Fungi</taxon>
        <taxon>Dikarya</taxon>
        <taxon>Ascomycota</taxon>
        <taxon>Pezizomycotina</taxon>
        <taxon>Eurotiomycetes</taxon>
        <taxon>Eurotiomycetidae</taxon>
        <taxon>Eurotiales</taxon>
        <taxon>Trichocomaceae</taxon>
        <taxon>Talaromyces</taxon>
        <taxon>Talaromyces sect. Islandici</taxon>
    </lineage>
</organism>
<dbReference type="Gene3D" id="3.20.100.10">
    <property type="entry name" value="mRNA triphosphatase Cet1-like"/>
    <property type="match status" value="1"/>
</dbReference>
<comment type="subcellular location">
    <subcellularLocation>
        <location evidence="2 8">Nucleus</location>
    </subcellularLocation>
</comment>
<dbReference type="AlphaFoldDB" id="A0A0U1M3I7"/>
<dbReference type="GO" id="GO:0140818">
    <property type="term" value="F:mRNA 5'-triphosphate monophosphatase activity"/>
    <property type="evidence" value="ECO:0007669"/>
    <property type="project" value="UniProtKB-EC"/>
</dbReference>
<feature type="compositionally biased region" description="Polar residues" evidence="9">
    <location>
        <begin position="215"/>
        <end position="224"/>
    </location>
</feature>
<feature type="compositionally biased region" description="Low complexity" evidence="9">
    <location>
        <begin position="164"/>
        <end position="192"/>
    </location>
</feature>
<feature type="domain" description="mRNA triphosphatase Cet1-like" evidence="10">
    <location>
        <begin position="499"/>
        <end position="748"/>
    </location>
</feature>
<dbReference type="PANTHER" id="PTHR28118">
    <property type="entry name" value="POLYNUCLEOTIDE 5'-TRIPHOSPHATASE-RELATED"/>
    <property type="match status" value="1"/>
</dbReference>
<dbReference type="GO" id="GO:0004651">
    <property type="term" value="F:polynucleotide 5'-phosphatase activity"/>
    <property type="evidence" value="ECO:0007669"/>
    <property type="project" value="UniProtKB-UniRule"/>
</dbReference>
<comment type="similarity">
    <text evidence="3 8">Belongs to the fungal TPase family.</text>
</comment>
<dbReference type="InterPro" id="IPR037009">
    <property type="entry name" value="mRNA_triPase_Cet1_sf"/>
</dbReference>
<feature type="compositionally biased region" description="Basic and acidic residues" evidence="9">
    <location>
        <begin position="311"/>
        <end position="320"/>
    </location>
</feature>
<feature type="compositionally biased region" description="Polar residues" evidence="9">
    <location>
        <begin position="21"/>
        <end position="43"/>
    </location>
</feature>
<dbReference type="GO" id="GO:0006370">
    <property type="term" value="P:7-methylguanosine mRNA capping"/>
    <property type="evidence" value="ECO:0007669"/>
    <property type="project" value="UniProtKB-UniRule"/>
</dbReference>
<feature type="compositionally biased region" description="Pro residues" evidence="9">
    <location>
        <begin position="53"/>
        <end position="64"/>
    </location>
</feature>
<evidence type="ECO:0000313" key="11">
    <source>
        <dbReference type="EMBL" id="CRG90084.1"/>
    </source>
</evidence>
<dbReference type="InterPro" id="IPR033469">
    <property type="entry name" value="CYTH-like_dom_sf"/>
</dbReference>
<evidence type="ECO:0000256" key="6">
    <source>
        <dbReference type="ARBA" id="ARBA00023242"/>
    </source>
</evidence>
<reference evidence="11 12" key="1">
    <citation type="submission" date="2015-04" db="EMBL/GenBank/DDBJ databases">
        <authorList>
            <person name="Syromyatnikov M.Y."/>
            <person name="Popov V.N."/>
        </authorList>
    </citation>
    <scope>NUCLEOTIDE SEQUENCE [LARGE SCALE GENOMIC DNA]</scope>
    <source>
        <strain evidence="11">WF-38-12</strain>
    </source>
</reference>